<accession>A0ABD2D2B5</accession>
<evidence type="ECO:0008006" key="4">
    <source>
        <dbReference type="Google" id="ProtNLM"/>
    </source>
</evidence>
<evidence type="ECO:0000256" key="1">
    <source>
        <dbReference type="SAM" id="MobiDB-lite"/>
    </source>
</evidence>
<keyword evidence="3" id="KW-1185">Reference proteome</keyword>
<name>A0ABD2D2B5_VESMC</name>
<evidence type="ECO:0000313" key="2">
    <source>
        <dbReference type="EMBL" id="KAL2750513.1"/>
    </source>
</evidence>
<feature type="compositionally biased region" description="Low complexity" evidence="1">
    <location>
        <begin position="114"/>
        <end position="130"/>
    </location>
</feature>
<organism evidence="2 3">
    <name type="scientific">Vespula maculifrons</name>
    <name type="common">Eastern yellow jacket</name>
    <name type="synonym">Wasp</name>
    <dbReference type="NCBI Taxonomy" id="7453"/>
    <lineage>
        <taxon>Eukaryota</taxon>
        <taxon>Metazoa</taxon>
        <taxon>Ecdysozoa</taxon>
        <taxon>Arthropoda</taxon>
        <taxon>Hexapoda</taxon>
        <taxon>Insecta</taxon>
        <taxon>Pterygota</taxon>
        <taxon>Neoptera</taxon>
        <taxon>Endopterygota</taxon>
        <taxon>Hymenoptera</taxon>
        <taxon>Apocrita</taxon>
        <taxon>Aculeata</taxon>
        <taxon>Vespoidea</taxon>
        <taxon>Vespidae</taxon>
        <taxon>Vespinae</taxon>
        <taxon>Vespula</taxon>
    </lineage>
</organism>
<dbReference type="Proteomes" id="UP001607303">
    <property type="component" value="Unassembled WGS sequence"/>
</dbReference>
<comment type="caution">
    <text evidence="2">The sequence shown here is derived from an EMBL/GenBank/DDBJ whole genome shotgun (WGS) entry which is preliminary data.</text>
</comment>
<gene>
    <name evidence="2" type="ORF">V1477_001303</name>
</gene>
<feature type="region of interest" description="Disordered" evidence="1">
    <location>
        <begin position="1"/>
        <end position="23"/>
    </location>
</feature>
<dbReference type="EMBL" id="JAYRBN010000010">
    <property type="protein sequence ID" value="KAL2750513.1"/>
    <property type="molecule type" value="Genomic_DNA"/>
</dbReference>
<dbReference type="AlphaFoldDB" id="A0ABD2D2B5"/>
<evidence type="ECO:0000313" key="3">
    <source>
        <dbReference type="Proteomes" id="UP001607303"/>
    </source>
</evidence>
<sequence length="172" mass="20163">MEKEEKEKEKKKKKKEEEEEEKPPVRFFTLGRISIVRNTKGNHKGASEGIKQTSETIFKIFQPIYRTISRRFLANKTFSDDLPNSVLAKGDVLATMNFPRKVLSREEKVRPQRSVVLPGSSSSPVYVPQSEQFRSPRVPTRPQPTQSQDKQWRRLNKWTKLRPRQRVIEGRD</sequence>
<proteinExistence type="predicted"/>
<feature type="region of interest" description="Disordered" evidence="1">
    <location>
        <begin position="109"/>
        <end position="156"/>
    </location>
</feature>
<reference evidence="2 3" key="1">
    <citation type="journal article" date="2024" name="Ann. Entomol. Soc. Am.">
        <title>Genomic analyses of the southern and eastern yellowjacket wasps (Hymenoptera: Vespidae) reveal evolutionary signatures of social life.</title>
        <authorList>
            <person name="Catto M.A."/>
            <person name="Caine P.B."/>
            <person name="Orr S.E."/>
            <person name="Hunt B.G."/>
            <person name="Goodisman M.A.D."/>
        </authorList>
    </citation>
    <scope>NUCLEOTIDE SEQUENCE [LARGE SCALE GENOMIC DNA]</scope>
    <source>
        <strain evidence="2">232</strain>
        <tissue evidence="2">Head and thorax</tissue>
    </source>
</reference>
<protein>
    <recommendedName>
        <fullName evidence="4">Ribosomal protein S17</fullName>
    </recommendedName>
</protein>